<dbReference type="Gene3D" id="3.10.110.10">
    <property type="entry name" value="Ubiquitin Conjugating Enzyme"/>
    <property type="match status" value="1"/>
</dbReference>
<dbReference type="PANTHER" id="PTHR46116:SF15">
    <property type="entry name" value="(E3-INDEPENDENT) E2 UBIQUITIN-CONJUGATING ENZYME"/>
    <property type="match status" value="1"/>
</dbReference>
<evidence type="ECO:0000313" key="6">
    <source>
        <dbReference type="Proteomes" id="UP000076761"/>
    </source>
</evidence>
<dbReference type="AlphaFoldDB" id="A0A165W5W1"/>
<dbReference type="SUPFAM" id="SSF54495">
    <property type="entry name" value="UBC-like"/>
    <property type="match status" value="1"/>
</dbReference>
<evidence type="ECO:0000256" key="3">
    <source>
        <dbReference type="SAM" id="MobiDB-lite"/>
    </source>
</evidence>
<evidence type="ECO:0000256" key="2">
    <source>
        <dbReference type="ARBA" id="ARBA00022786"/>
    </source>
</evidence>
<dbReference type="InterPro" id="IPR000608">
    <property type="entry name" value="UBC"/>
</dbReference>
<dbReference type="GO" id="GO:0061631">
    <property type="term" value="F:ubiquitin conjugating enzyme activity"/>
    <property type="evidence" value="ECO:0007669"/>
    <property type="project" value="TreeGrafter"/>
</dbReference>
<keyword evidence="6" id="KW-1185">Reference proteome</keyword>
<dbReference type="PROSITE" id="PS50127">
    <property type="entry name" value="UBC_2"/>
    <property type="match status" value="1"/>
</dbReference>
<dbReference type="InterPro" id="IPR057733">
    <property type="entry name" value="UBE2O-like_SH3-B"/>
</dbReference>
<sequence>MTGSNAAAAKFYQEDIVQLIDKPESLGIVLRCWHDAEDLPPPAHHPDPLMRPLQRGEVGVSFLPAATREILPEARFRLVDRTFVCGDLCKKRVEDMRSAVVVDVDVRFRLRHVVSGEEVPGWKSLGEVAYDVDMEVGDYVVCDDWIGQIAEMFDEAMIEVSNRQLIRLPELRSGLTIGDRSKELLHPVMAGVQGLFQYFRGNGLPQPSNDDTVVDLKHTVLAVTWLAVNQSLNPDQIQNSRRPQRFWRGPDLSRLTLIRSHIDQMVRIGDRLNLKPSDDLPVTTHGGDGTNYPLIEVRTFVVSDTDTTVTVLWQDGEVEKFKATELIPYLNADEYDCWPGDAVFHKTEDGTRAAVVQRVDPKERTATVSYFDSDTQELVSVLELDTRGSNDWSATIPTPPDGLGVRRGDIVFIHREGTTNGIPKPRVPRIGELEGWVRDIPVDSRGMVEGWRREMAIIGADIAQKRGTHGYQEGIVRRPSKDDTSLNWFGEVTDLLSDGNVKVLLPDTSEAVLPLDRLTRLYDGLEQLEDMMADDMSDSGEGSEGETDEYWAQDENGIWRPAPDVGDKDEWEETDEEEKNDAMDVDEPEYTDGHAPMDISPPPEVDDTTTPRPSGSQPLSVDPKSASADVPQNNGVEDGNQILDEDREAHWKKFDLLPTTPVDHAFYASAPAQPSRNFLGRLTKEYRVLSNSLPDSIVVRAYEDRSDLLRSLIIGPENTPYEDAPFVIDWMLDSNFPNTPPIAHFHSWTNGNGRVNPNLYEEGKVCLSILGTWAGDKNEIWNPARSSLLQVLVSIQALVLVKEPWFCEPAFEKLRGTEEGIVNSRLYSEKAYVLSRGFVRRALEILPGSIESEIRWMYYTNGKLEKVLWDANALVEKSKTTPEDVSQDLDLAVPRLTSGGIITLERTLTKLKAILDSHRAS</sequence>
<dbReference type="STRING" id="1314782.A0A165W5W1"/>
<dbReference type="OrthoDB" id="1926878at2759"/>
<dbReference type="Pfam" id="PF00179">
    <property type="entry name" value="UQ_con"/>
    <property type="match status" value="1"/>
</dbReference>
<reference evidence="5 6" key="1">
    <citation type="journal article" date="2016" name="Mol. Biol. Evol.">
        <title>Comparative Genomics of Early-Diverging Mushroom-Forming Fungi Provides Insights into the Origins of Lignocellulose Decay Capabilities.</title>
        <authorList>
            <person name="Nagy L.G."/>
            <person name="Riley R."/>
            <person name="Tritt A."/>
            <person name="Adam C."/>
            <person name="Daum C."/>
            <person name="Floudas D."/>
            <person name="Sun H."/>
            <person name="Yadav J.S."/>
            <person name="Pangilinan J."/>
            <person name="Larsson K.H."/>
            <person name="Matsuura K."/>
            <person name="Barry K."/>
            <person name="Labutti K."/>
            <person name="Kuo R."/>
            <person name="Ohm R.A."/>
            <person name="Bhattacharya S.S."/>
            <person name="Shirouzu T."/>
            <person name="Yoshinaga Y."/>
            <person name="Martin F.M."/>
            <person name="Grigoriev I.V."/>
            <person name="Hibbett D.S."/>
        </authorList>
    </citation>
    <scope>NUCLEOTIDE SEQUENCE [LARGE SCALE GENOMIC DNA]</scope>
    <source>
        <strain evidence="5 6">HHB14362 ss-1</strain>
    </source>
</reference>
<organism evidence="5 6">
    <name type="scientific">Neolentinus lepideus HHB14362 ss-1</name>
    <dbReference type="NCBI Taxonomy" id="1314782"/>
    <lineage>
        <taxon>Eukaryota</taxon>
        <taxon>Fungi</taxon>
        <taxon>Dikarya</taxon>
        <taxon>Basidiomycota</taxon>
        <taxon>Agaricomycotina</taxon>
        <taxon>Agaricomycetes</taxon>
        <taxon>Gloeophyllales</taxon>
        <taxon>Gloeophyllaceae</taxon>
        <taxon>Neolentinus</taxon>
    </lineage>
</organism>
<proteinExistence type="predicted"/>
<dbReference type="InterPro" id="IPR016135">
    <property type="entry name" value="UBQ-conjugating_enzyme/RWD"/>
</dbReference>
<feature type="domain" description="UBC core" evidence="4">
    <location>
        <begin position="677"/>
        <end position="844"/>
    </location>
</feature>
<keyword evidence="2" id="KW-0833">Ubl conjugation pathway</keyword>
<gene>
    <name evidence="5" type="ORF">NEOLEDRAFT_1174097</name>
</gene>
<dbReference type="CDD" id="cd23837">
    <property type="entry name" value="UBCc_UBE2O"/>
    <property type="match status" value="1"/>
</dbReference>
<evidence type="ECO:0000313" key="5">
    <source>
        <dbReference type="EMBL" id="KZT30709.1"/>
    </source>
</evidence>
<accession>A0A165W5W1</accession>
<dbReference type="Pfam" id="PF23043">
    <property type="entry name" value="SH3-B_UBE2O"/>
    <property type="match status" value="1"/>
</dbReference>
<dbReference type="InParanoid" id="A0A165W5W1"/>
<feature type="compositionally biased region" description="Polar residues" evidence="3">
    <location>
        <begin position="608"/>
        <end position="619"/>
    </location>
</feature>
<keyword evidence="1" id="KW-0808">Transferase</keyword>
<dbReference type="EMBL" id="KV425551">
    <property type="protein sequence ID" value="KZT30709.1"/>
    <property type="molecule type" value="Genomic_DNA"/>
</dbReference>
<feature type="compositionally biased region" description="Acidic residues" evidence="3">
    <location>
        <begin position="567"/>
        <end position="590"/>
    </location>
</feature>
<evidence type="ECO:0000256" key="1">
    <source>
        <dbReference type="ARBA" id="ARBA00022679"/>
    </source>
</evidence>
<dbReference type="PANTHER" id="PTHR46116">
    <property type="entry name" value="(E3-INDEPENDENT) E2 UBIQUITIN-CONJUGATING ENZYME"/>
    <property type="match status" value="1"/>
</dbReference>
<dbReference type="SMART" id="SM00212">
    <property type="entry name" value="UBCc"/>
    <property type="match status" value="1"/>
</dbReference>
<feature type="compositionally biased region" description="Acidic residues" evidence="3">
    <location>
        <begin position="534"/>
        <end position="552"/>
    </location>
</feature>
<name>A0A165W5W1_9AGAM</name>
<evidence type="ECO:0000259" key="4">
    <source>
        <dbReference type="PROSITE" id="PS50127"/>
    </source>
</evidence>
<feature type="region of interest" description="Disordered" evidence="3">
    <location>
        <begin position="534"/>
        <end position="639"/>
    </location>
</feature>
<dbReference type="Proteomes" id="UP000076761">
    <property type="component" value="Unassembled WGS sequence"/>
</dbReference>
<protein>
    <recommendedName>
        <fullName evidence="4">UBC core domain-containing protein</fullName>
    </recommendedName>
</protein>